<dbReference type="EMBL" id="LT854265">
    <property type="protein sequence ID" value="SMR62197.1"/>
    <property type="molecule type" value="Genomic_DNA"/>
</dbReference>
<evidence type="ECO:0000256" key="1">
    <source>
        <dbReference type="SAM" id="MobiDB-lite"/>
    </source>
</evidence>
<evidence type="ECO:0000313" key="4">
    <source>
        <dbReference type="Proteomes" id="UP000245764"/>
    </source>
</evidence>
<feature type="domain" description="DUF6589" evidence="2">
    <location>
        <begin position="2"/>
        <end position="122"/>
    </location>
</feature>
<dbReference type="AlphaFoldDB" id="A0A2H1H8Q7"/>
<feature type="compositionally biased region" description="Acidic residues" evidence="1">
    <location>
        <begin position="186"/>
        <end position="195"/>
    </location>
</feature>
<reference evidence="4" key="1">
    <citation type="submission" date="2017-05" db="EMBL/GenBank/DDBJ databases">
        <authorList>
            <person name="Song R."/>
            <person name="Chenine A.L."/>
            <person name="Ruprecht R.M."/>
        </authorList>
    </citation>
    <scope>NUCLEOTIDE SEQUENCE [LARGE SCALE GENOMIC DNA]</scope>
</reference>
<gene>
    <name evidence="3" type="ORF">ZT1E4_G11510</name>
</gene>
<proteinExistence type="predicted"/>
<dbReference type="InterPro" id="IPR046496">
    <property type="entry name" value="DUF6589"/>
</dbReference>
<sequence length="212" mass="23465">MCRLLQEVELFLTVGLATRNEDIGHMRRLVDRLTISFLGAGQSNYSREIIYLRWLLSEALDLKLQTGILASSVINQSGKRSKAVATDKMLELDNVDYNYDIKQHGNSTHTLAQTFKRVSLAAGIALLLPKVQDFNVANQRFARGVTSVVAHHDGEEEDLGEFGEPSRDGNGSDDEWAERRDNREVDDFDDFDDEMMGGNDGGGDGPGESSAL</sequence>
<protein>
    <recommendedName>
        <fullName evidence="2">DUF6589 domain-containing protein</fullName>
    </recommendedName>
</protein>
<feature type="region of interest" description="Disordered" evidence="1">
    <location>
        <begin position="154"/>
        <end position="212"/>
    </location>
</feature>
<dbReference type="Pfam" id="PF20231">
    <property type="entry name" value="DUF6589"/>
    <property type="match status" value="1"/>
</dbReference>
<dbReference type="Proteomes" id="UP000245764">
    <property type="component" value="Chromosome 13"/>
</dbReference>
<accession>A0A2H1H8Q7</accession>
<organism evidence="3 4">
    <name type="scientific">Zymoseptoria tritici ST99CH_1E4</name>
    <dbReference type="NCBI Taxonomy" id="1276532"/>
    <lineage>
        <taxon>Eukaryota</taxon>
        <taxon>Fungi</taxon>
        <taxon>Dikarya</taxon>
        <taxon>Ascomycota</taxon>
        <taxon>Pezizomycotina</taxon>
        <taxon>Dothideomycetes</taxon>
        <taxon>Dothideomycetidae</taxon>
        <taxon>Mycosphaerellales</taxon>
        <taxon>Mycosphaerellaceae</taxon>
        <taxon>Zymoseptoria</taxon>
    </lineage>
</organism>
<evidence type="ECO:0000259" key="2">
    <source>
        <dbReference type="Pfam" id="PF20231"/>
    </source>
</evidence>
<evidence type="ECO:0000313" key="3">
    <source>
        <dbReference type="EMBL" id="SMR62197.1"/>
    </source>
</evidence>
<name>A0A2H1H8Q7_ZYMTR</name>